<evidence type="ECO:0000313" key="3">
    <source>
        <dbReference type="Proteomes" id="UP000287171"/>
    </source>
</evidence>
<keyword evidence="1" id="KW-1133">Transmembrane helix</keyword>
<protein>
    <submittedName>
        <fullName evidence="2">Uncharacterized protein</fullName>
    </submittedName>
</protein>
<feature type="transmembrane region" description="Helical" evidence="1">
    <location>
        <begin position="134"/>
        <end position="153"/>
    </location>
</feature>
<evidence type="ECO:0000256" key="1">
    <source>
        <dbReference type="SAM" id="Phobius"/>
    </source>
</evidence>
<feature type="transmembrane region" description="Helical" evidence="1">
    <location>
        <begin position="97"/>
        <end position="122"/>
    </location>
</feature>
<name>A0A402BBZ8_9CHLR</name>
<reference evidence="3" key="1">
    <citation type="submission" date="2018-12" db="EMBL/GenBank/DDBJ databases">
        <title>Tengunoibacter tsumagoiensis gen. nov., sp. nov., Dictyobacter kobayashii sp. nov., D. alpinus sp. nov., and D. joshuensis sp. nov. and description of Dictyobacteraceae fam. nov. within the order Ktedonobacterales isolated from Tengu-no-mugimeshi.</title>
        <authorList>
            <person name="Wang C.M."/>
            <person name="Zheng Y."/>
            <person name="Sakai Y."/>
            <person name="Toyoda A."/>
            <person name="Minakuchi Y."/>
            <person name="Abe K."/>
            <person name="Yokota A."/>
            <person name="Yabe S."/>
        </authorList>
    </citation>
    <scope>NUCLEOTIDE SEQUENCE [LARGE SCALE GENOMIC DNA]</scope>
    <source>
        <strain evidence="3">Uno16</strain>
    </source>
</reference>
<feature type="transmembrane region" description="Helical" evidence="1">
    <location>
        <begin position="207"/>
        <end position="232"/>
    </location>
</feature>
<proteinExistence type="predicted"/>
<gene>
    <name evidence="2" type="ORF">KDA_42810</name>
</gene>
<keyword evidence="1" id="KW-0812">Transmembrane</keyword>
<organism evidence="2 3">
    <name type="scientific">Dictyobacter alpinus</name>
    <dbReference type="NCBI Taxonomy" id="2014873"/>
    <lineage>
        <taxon>Bacteria</taxon>
        <taxon>Bacillati</taxon>
        <taxon>Chloroflexota</taxon>
        <taxon>Ktedonobacteria</taxon>
        <taxon>Ktedonobacterales</taxon>
        <taxon>Dictyobacteraceae</taxon>
        <taxon>Dictyobacter</taxon>
    </lineage>
</organism>
<dbReference type="Proteomes" id="UP000287171">
    <property type="component" value="Unassembled WGS sequence"/>
</dbReference>
<dbReference type="RefSeq" id="WP_126628973.1">
    <property type="nucleotide sequence ID" value="NZ_BIFT01000001.1"/>
</dbReference>
<feature type="transmembrane region" description="Helical" evidence="1">
    <location>
        <begin position="244"/>
        <end position="261"/>
    </location>
</feature>
<sequence>MKIAKMSLWLSVIAALLVVVASVSGLIFKSTYARETPDWALQGVGQDIVNLVAVVVLLIALYFVSKGSIKAYLIWSGVLLYLLYAYVIYAFDIHFNRLFLVYVAILGLTFYALVSSVIHIRLAELQETFAARTPTRLVSGFLLVLCLLFYFLWLGEEIPALITGSVPTSLALDGVLTNPVHILDLAFYLPAILLTALLLWRKKPLGYLLAGPLLVFIILMGAAILAIFLVMSSQGLPTSIGVEVLFALLIIASLTLSVIYINSVKA</sequence>
<evidence type="ECO:0000313" key="2">
    <source>
        <dbReference type="EMBL" id="GCE28797.1"/>
    </source>
</evidence>
<dbReference type="EMBL" id="BIFT01000001">
    <property type="protein sequence ID" value="GCE28797.1"/>
    <property type="molecule type" value="Genomic_DNA"/>
</dbReference>
<feature type="transmembrane region" description="Helical" evidence="1">
    <location>
        <begin position="49"/>
        <end position="65"/>
    </location>
</feature>
<dbReference type="OrthoDB" id="3260635at2"/>
<dbReference type="AlphaFoldDB" id="A0A402BBZ8"/>
<feature type="transmembrane region" description="Helical" evidence="1">
    <location>
        <begin position="180"/>
        <end position="200"/>
    </location>
</feature>
<keyword evidence="1" id="KW-0472">Membrane</keyword>
<feature type="transmembrane region" description="Helical" evidence="1">
    <location>
        <begin position="72"/>
        <end position="91"/>
    </location>
</feature>
<accession>A0A402BBZ8</accession>
<keyword evidence="3" id="KW-1185">Reference proteome</keyword>
<comment type="caution">
    <text evidence="2">The sequence shown here is derived from an EMBL/GenBank/DDBJ whole genome shotgun (WGS) entry which is preliminary data.</text>
</comment>